<keyword evidence="3" id="KW-1185">Reference proteome</keyword>
<sequence length="115" mass="12928">MPKSNGSRFDVLINEEENLSTHSEEPNHQNVDKVKKMMTGNSTKKDSMEEQNENTEGNNEQKRKSQLKNDSGDNKREPPPARKGNQKASPELAKKGARNDNQTSNRFTPSAEMGK</sequence>
<evidence type="ECO:0000313" key="2">
    <source>
        <dbReference type="EMBL" id="CAL1407516.1"/>
    </source>
</evidence>
<dbReference type="EMBL" id="OZ034821">
    <property type="protein sequence ID" value="CAL1407516.1"/>
    <property type="molecule type" value="Genomic_DNA"/>
</dbReference>
<feature type="compositionally biased region" description="Basic and acidic residues" evidence="1">
    <location>
        <begin position="22"/>
        <end position="35"/>
    </location>
</feature>
<protein>
    <submittedName>
        <fullName evidence="2">Uncharacterized protein</fullName>
    </submittedName>
</protein>
<proteinExistence type="predicted"/>
<accession>A0AAV2G9Y0</accession>
<evidence type="ECO:0000256" key="1">
    <source>
        <dbReference type="SAM" id="MobiDB-lite"/>
    </source>
</evidence>
<reference evidence="2 3" key="1">
    <citation type="submission" date="2024-04" db="EMBL/GenBank/DDBJ databases">
        <authorList>
            <person name="Fracassetti M."/>
        </authorList>
    </citation>
    <scope>NUCLEOTIDE SEQUENCE [LARGE SCALE GENOMIC DNA]</scope>
</reference>
<feature type="region of interest" description="Disordered" evidence="1">
    <location>
        <begin position="1"/>
        <end position="115"/>
    </location>
</feature>
<dbReference type="Proteomes" id="UP001497516">
    <property type="component" value="Chromosome 8"/>
</dbReference>
<feature type="compositionally biased region" description="Basic and acidic residues" evidence="1">
    <location>
        <begin position="70"/>
        <end position="80"/>
    </location>
</feature>
<name>A0AAV2G9Y0_9ROSI</name>
<feature type="compositionally biased region" description="Polar residues" evidence="1">
    <location>
        <begin position="99"/>
        <end position="108"/>
    </location>
</feature>
<evidence type="ECO:0000313" key="3">
    <source>
        <dbReference type="Proteomes" id="UP001497516"/>
    </source>
</evidence>
<dbReference type="AlphaFoldDB" id="A0AAV2G9Y0"/>
<gene>
    <name evidence="2" type="ORF">LTRI10_LOCUS47177</name>
</gene>
<organism evidence="2 3">
    <name type="scientific">Linum trigynum</name>
    <dbReference type="NCBI Taxonomy" id="586398"/>
    <lineage>
        <taxon>Eukaryota</taxon>
        <taxon>Viridiplantae</taxon>
        <taxon>Streptophyta</taxon>
        <taxon>Embryophyta</taxon>
        <taxon>Tracheophyta</taxon>
        <taxon>Spermatophyta</taxon>
        <taxon>Magnoliopsida</taxon>
        <taxon>eudicotyledons</taxon>
        <taxon>Gunneridae</taxon>
        <taxon>Pentapetalae</taxon>
        <taxon>rosids</taxon>
        <taxon>fabids</taxon>
        <taxon>Malpighiales</taxon>
        <taxon>Linaceae</taxon>
        <taxon>Linum</taxon>
    </lineage>
</organism>